<dbReference type="EMBL" id="JAHOPB010000001">
    <property type="protein sequence ID" value="MBU8874389.1"/>
    <property type="molecule type" value="Genomic_DNA"/>
</dbReference>
<name>A0ABS6IIG1_9HYPH</name>
<dbReference type="PROSITE" id="PS01036">
    <property type="entry name" value="HSP70_3"/>
    <property type="match status" value="1"/>
</dbReference>
<proteinExistence type="inferred from homology"/>
<organism evidence="4 5">
    <name type="scientific">Reyranella humidisoli</name>
    <dbReference type="NCBI Taxonomy" id="2849149"/>
    <lineage>
        <taxon>Bacteria</taxon>
        <taxon>Pseudomonadati</taxon>
        <taxon>Pseudomonadota</taxon>
        <taxon>Alphaproteobacteria</taxon>
        <taxon>Hyphomicrobiales</taxon>
        <taxon>Reyranellaceae</taxon>
        <taxon>Reyranella</taxon>
    </lineage>
</organism>
<evidence type="ECO:0000313" key="5">
    <source>
        <dbReference type="Proteomes" id="UP000727907"/>
    </source>
</evidence>
<evidence type="ECO:0000313" key="4">
    <source>
        <dbReference type="EMBL" id="MBU8874389.1"/>
    </source>
</evidence>
<keyword evidence="3" id="KW-0067">ATP-binding</keyword>
<dbReference type="InterPro" id="IPR018181">
    <property type="entry name" value="Heat_shock_70_CS"/>
</dbReference>
<dbReference type="Proteomes" id="UP000727907">
    <property type="component" value="Unassembled WGS sequence"/>
</dbReference>
<dbReference type="InterPro" id="IPR042054">
    <property type="entry name" value="YegD-like"/>
</dbReference>
<accession>A0ABS6IIG1</accession>
<evidence type="ECO:0000256" key="1">
    <source>
        <dbReference type="ARBA" id="ARBA00007381"/>
    </source>
</evidence>
<dbReference type="PANTHER" id="PTHR19375">
    <property type="entry name" value="HEAT SHOCK PROTEIN 70KDA"/>
    <property type="match status" value="1"/>
</dbReference>
<comment type="similarity">
    <text evidence="1">Belongs to the heat shock protein 70 family.</text>
</comment>
<keyword evidence="2" id="KW-0547">Nucleotide-binding</keyword>
<dbReference type="RefSeq" id="WP_216959820.1">
    <property type="nucleotide sequence ID" value="NZ_JAHOPB010000001.1"/>
</dbReference>
<comment type="caution">
    <text evidence="4">The sequence shown here is derived from an EMBL/GenBank/DDBJ whole genome shotgun (WGS) entry which is preliminary data.</text>
</comment>
<keyword evidence="5" id="KW-1185">Reference proteome</keyword>
<evidence type="ECO:0000256" key="3">
    <source>
        <dbReference type="ARBA" id="ARBA00022840"/>
    </source>
</evidence>
<evidence type="ECO:0000256" key="2">
    <source>
        <dbReference type="ARBA" id="ARBA00022741"/>
    </source>
</evidence>
<dbReference type="Pfam" id="PF00012">
    <property type="entry name" value="HSP70"/>
    <property type="match status" value="3"/>
</dbReference>
<reference evidence="4 5" key="1">
    <citation type="submission" date="2021-06" db="EMBL/GenBank/DDBJ databases">
        <authorList>
            <person name="Lee D.H."/>
        </authorList>
    </citation>
    <scope>NUCLEOTIDE SEQUENCE [LARGE SCALE GENOMIC DNA]</scope>
    <source>
        <strain evidence="4 5">MMS21-HV4-11</strain>
    </source>
</reference>
<dbReference type="CDD" id="cd10231">
    <property type="entry name" value="ASKHA_NBD_HSP70_YegD-like"/>
    <property type="match status" value="1"/>
</dbReference>
<protein>
    <submittedName>
        <fullName evidence="4">Hsp70 family protein</fullName>
    </submittedName>
</protein>
<dbReference type="InterPro" id="IPR013126">
    <property type="entry name" value="Hsp_70_fam"/>
</dbReference>
<gene>
    <name evidence="4" type="ORF">KQ910_11505</name>
</gene>
<sequence>MTACGLDFGTSNSAIGVVRDGVAVLAPVEGDKTLLPSAVFFDQETKGRVLLGEAAIAAYVDHTEGRLMRALKSILGSSLIDEETSLGGRKVPLTKVVEIFVAHLKERAEAFAGVEITSVVMGRPVRFVDDDNRADARAQEVLERIARQAGFREVAFAYEPIAAAHHYEQTVPREELVLIADIGGGTSDFSIVRVGPGLRDRADRSGDVLATEGVRLGGTDLDTALSLASVMPLLGLGTRLVEKNLPMPNALYHQLATWATINFAYTYRNEREIAELEALAAEPEKVARLLKLVHEGLGHRVAFAVEDAKIALSAEEKAAIPLGFLEAGLSALATRRDFDHAIGVATERLYKSAGDCIAAAGLKSDAIETIFLTGGSSRVPAVRASVSRAAPSARIAGGSDLLSVALGLAQMSGRAG</sequence>